<dbReference type="PANTHER" id="PTHR38797">
    <property type="entry name" value="NUCLEAR PORE COMPLEX PROTEIN NUP85-RELATED"/>
    <property type="match status" value="1"/>
</dbReference>
<dbReference type="AlphaFoldDB" id="A0AAJ0H3K4"/>
<evidence type="ECO:0000313" key="1">
    <source>
        <dbReference type="EMBL" id="KAK3310890.1"/>
    </source>
</evidence>
<accession>A0AAJ0H3K4</accession>
<keyword evidence="2" id="KW-1185">Reference proteome</keyword>
<dbReference type="InterPro" id="IPR022085">
    <property type="entry name" value="OpdG"/>
</dbReference>
<evidence type="ECO:0000313" key="2">
    <source>
        <dbReference type="Proteomes" id="UP001273166"/>
    </source>
</evidence>
<protein>
    <submittedName>
        <fullName evidence="1">Uncharacterized protein</fullName>
    </submittedName>
</protein>
<gene>
    <name evidence="1" type="ORF">B0T15DRAFT_54137</name>
</gene>
<sequence length="351" mass="39751">MATETQCESDGAGSLQKPEWLRYLEDYLGIDPGSVPDLEPEVEDAEPEDIASVLASKIREYLLCRDDDAAARFARQLDDLYASVYEPKFGEFRGRQGWTGYLNAFYEVLFGAAVEMPYHDPLQDKVIHLLLELRKLPPHSVKVFVQPEFGWVDSEIWTRDPLLPWELVRHEPQGYLSLDMYSKWDDQEDAAKQFHETAAYHVNFSAFRARCTGAGLDEGFTFRFTTAGATIERGLQSVADHPSKLNPNVDYHIIAAAQYILLAGDVIDAECVKKQLPPHRHHDWKGWANGNGPVLWRQWGDRLKQIADALESGGELDFKLSEKNGAALKDIVTKARDKMVALEPELFAQEN</sequence>
<dbReference type="Proteomes" id="UP001273166">
    <property type="component" value="Unassembled WGS sequence"/>
</dbReference>
<organism evidence="1 2">
    <name type="scientific">Chaetomium strumarium</name>
    <dbReference type="NCBI Taxonomy" id="1170767"/>
    <lineage>
        <taxon>Eukaryota</taxon>
        <taxon>Fungi</taxon>
        <taxon>Dikarya</taxon>
        <taxon>Ascomycota</taxon>
        <taxon>Pezizomycotina</taxon>
        <taxon>Sordariomycetes</taxon>
        <taxon>Sordariomycetidae</taxon>
        <taxon>Sordariales</taxon>
        <taxon>Chaetomiaceae</taxon>
        <taxon>Chaetomium</taxon>
    </lineage>
</organism>
<dbReference type="EMBL" id="JAUDZG010000001">
    <property type="protein sequence ID" value="KAK3310890.1"/>
    <property type="molecule type" value="Genomic_DNA"/>
</dbReference>
<name>A0AAJ0H3K4_9PEZI</name>
<proteinExistence type="predicted"/>
<dbReference type="PANTHER" id="PTHR38797:SF4">
    <property type="entry name" value="NUCLEAR PORE COMPLEX PROTEIN NUP85"/>
    <property type="match status" value="1"/>
</dbReference>
<comment type="caution">
    <text evidence="1">The sequence shown here is derived from an EMBL/GenBank/DDBJ whole genome shotgun (WGS) entry which is preliminary data.</text>
</comment>
<dbReference type="RefSeq" id="XP_062726670.1">
    <property type="nucleotide sequence ID" value="XM_062869856.1"/>
</dbReference>
<dbReference type="GeneID" id="87888685"/>
<reference evidence="1" key="2">
    <citation type="submission" date="2023-06" db="EMBL/GenBank/DDBJ databases">
        <authorList>
            <consortium name="Lawrence Berkeley National Laboratory"/>
            <person name="Mondo S.J."/>
            <person name="Hensen N."/>
            <person name="Bonometti L."/>
            <person name="Westerberg I."/>
            <person name="Brannstrom I.O."/>
            <person name="Guillou S."/>
            <person name="Cros-Aarteil S."/>
            <person name="Calhoun S."/>
            <person name="Haridas S."/>
            <person name="Kuo A."/>
            <person name="Pangilinan J."/>
            <person name="Riley R."/>
            <person name="Labutti K."/>
            <person name="Andreopoulos B."/>
            <person name="Lipzen A."/>
            <person name="Chen C."/>
            <person name="Yanf M."/>
            <person name="Daum C."/>
            <person name="Ng V."/>
            <person name="Clum A."/>
            <person name="Steindorff A."/>
            <person name="Ohm R."/>
            <person name="Martin F."/>
            <person name="Silar P."/>
            <person name="Natvig D."/>
            <person name="Lalanne C."/>
            <person name="Gautier V."/>
            <person name="Ament-Velasquez S.L."/>
            <person name="Kruys A."/>
            <person name="Hutchinson M.I."/>
            <person name="Powell A.J."/>
            <person name="Barry K."/>
            <person name="Miller A.N."/>
            <person name="Grigoriev I.V."/>
            <person name="Debuchy R."/>
            <person name="Gladieux P."/>
            <person name="Thoren M.H."/>
            <person name="Johannesson H."/>
        </authorList>
    </citation>
    <scope>NUCLEOTIDE SEQUENCE</scope>
    <source>
        <strain evidence="1">CBS 333.67</strain>
    </source>
</reference>
<reference evidence="1" key="1">
    <citation type="journal article" date="2023" name="Mol. Phylogenet. Evol.">
        <title>Genome-scale phylogeny and comparative genomics of the fungal order Sordariales.</title>
        <authorList>
            <person name="Hensen N."/>
            <person name="Bonometti L."/>
            <person name="Westerberg I."/>
            <person name="Brannstrom I.O."/>
            <person name="Guillou S."/>
            <person name="Cros-Aarteil S."/>
            <person name="Calhoun S."/>
            <person name="Haridas S."/>
            <person name="Kuo A."/>
            <person name="Mondo S."/>
            <person name="Pangilinan J."/>
            <person name="Riley R."/>
            <person name="LaButti K."/>
            <person name="Andreopoulos B."/>
            <person name="Lipzen A."/>
            <person name="Chen C."/>
            <person name="Yan M."/>
            <person name="Daum C."/>
            <person name="Ng V."/>
            <person name="Clum A."/>
            <person name="Steindorff A."/>
            <person name="Ohm R.A."/>
            <person name="Martin F."/>
            <person name="Silar P."/>
            <person name="Natvig D.O."/>
            <person name="Lalanne C."/>
            <person name="Gautier V."/>
            <person name="Ament-Velasquez S.L."/>
            <person name="Kruys A."/>
            <person name="Hutchinson M.I."/>
            <person name="Powell A.J."/>
            <person name="Barry K."/>
            <person name="Miller A.N."/>
            <person name="Grigoriev I.V."/>
            <person name="Debuchy R."/>
            <person name="Gladieux P."/>
            <person name="Hiltunen Thoren M."/>
            <person name="Johannesson H."/>
        </authorList>
    </citation>
    <scope>NUCLEOTIDE SEQUENCE</scope>
    <source>
        <strain evidence="1">CBS 333.67</strain>
    </source>
</reference>
<dbReference type="InterPro" id="IPR053204">
    <property type="entry name" value="Oxopyrrolidines_Biosynth-assoc"/>
</dbReference>
<dbReference type="Pfam" id="PF12311">
    <property type="entry name" value="DUF3632"/>
    <property type="match status" value="1"/>
</dbReference>